<dbReference type="SUPFAM" id="SSF52540">
    <property type="entry name" value="P-loop containing nucleoside triphosphate hydrolases"/>
    <property type="match status" value="1"/>
</dbReference>
<dbReference type="AlphaFoldDB" id="A0A423UAA8"/>
<evidence type="ECO:0000313" key="2">
    <source>
        <dbReference type="EMBL" id="ROT85644.1"/>
    </source>
</evidence>
<gene>
    <name evidence="2" type="ORF">C7M84_009802</name>
</gene>
<proteinExistence type="predicted"/>
<sequence length="363" mass="42116">MLAAPRPRVVHNVIVIVFFLLFYFCLRIAVLGGQEEEASLLRNDEAFRYRIEKKVPLDSYADARDDTKPPPSPPLWILTLSSLPRSGSTLMAQFLGTLTNSIVFFEPMWIKEYTPCAEDEDCVVDYIYNIFNCTYKQDFEDWFRKKDLFFSYFHPDVRNCKGAGCKDALDVRGMCERADVRVMKIIRTRLAFLEPLMSDSEINFKVVFLTRDPRGSLNSIRKFGWNRDPMTRCTHLDKDQVAYEELSGLYPDKVMQVKLEDFCLDPIGTTEDLMQFLYGHSDIPEPLKEYLTKHMTTKTQKGTMSTYKNSSQEFEAWRYKIREDDLLKIETEPVCVRTIESMGHALFGSIQKANDSSVPLFVH</sequence>
<dbReference type="EMBL" id="QCYY01000224">
    <property type="protein sequence ID" value="ROT85644.1"/>
    <property type="molecule type" value="Genomic_DNA"/>
</dbReference>
<comment type="caution">
    <text evidence="2">The sequence shown here is derived from an EMBL/GenBank/DDBJ whole genome shotgun (WGS) entry which is preliminary data.</text>
</comment>
<dbReference type="InterPro" id="IPR027417">
    <property type="entry name" value="P-loop_NTPase"/>
</dbReference>
<feature type="transmembrane region" description="Helical" evidence="1">
    <location>
        <begin position="12"/>
        <end position="33"/>
    </location>
</feature>
<dbReference type="OrthoDB" id="5987729at2759"/>
<reference evidence="2 3" key="2">
    <citation type="submission" date="2019-01" db="EMBL/GenBank/DDBJ databases">
        <title>The decoding of complex shrimp genome reveals the adaptation for benthos swimmer, frequently molting mechanism and breeding impact on genome.</title>
        <authorList>
            <person name="Sun Y."/>
            <person name="Gao Y."/>
            <person name="Yu Y."/>
        </authorList>
    </citation>
    <scope>NUCLEOTIDE SEQUENCE [LARGE SCALE GENOMIC DNA]</scope>
    <source>
        <tissue evidence="2">Muscle</tissue>
    </source>
</reference>
<evidence type="ECO:0000256" key="1">
    <source>
        <dbReference type="SAM" id="Phobius"/>
    </source>
</evidence>
<name>A0A423UAA8_PENVA</name>
<keyword evidence="1" id="KW-1133">Transmembrane helix</keyword>
<dbReference type="PANTHER" id="PTHR10704:SF44">
    <property type="entry name" value="LD35051P-RELATED"/>
    <property type="match status" value="1"/>
</dbReference>
<dbReference type="PANTHER" id="PTHR10704">
    <property type="entry name" value="CARBOHYDRATE SULFOTRANSFERASE"/>
    <property type="match status" value="1"/>
</dbReference>
<accession>A0A423UAA8</accession>
<organism evidence="2 3">
    <name type="scientific">Penaeus vannamei</name>
    <name type="common">Whiteleg shrimp</name>
    <name type="synonym">Litopenaeus vannamei</name>
    <dbReference type="NCBI Taxonomy" id="6689"/>
    <lineage>
        <taxon>Eukaryota</taxon>
        <taxon>Metazoa</taxon>
        <taxon>Ecdysozoa</taxon>
        <taxon>Arthropoda</taxon>
        <taxon>Crustacea</taxon>
        <taxon>Multicrustacea</taxon>
        <taxon>Malacostraca</taxon>
        <taxon>Eumalacostraca</taxon>
        <taxon>Eucarida</taxon>
        <taxon>Decapoda</taxon>
        <taxon>Dendrobranchiata</taxon>
        <taxon>Penaeoidea</taxon>
        <taxon>Penaeidae</taxon>
        <taxon>Penaeus</taxon>
    </lineage>
</organism>
<reference evidence="2 3" key="1">
    <citation type="submission" date="2018-04" db="EMBL/GenBank/DDBJ databases">
        <authorList>
            <person name="Zhang X."/>
            <person name="Yuan J."/>
            <person name="Li F."/>
            <person name="Xiang J."/>
        </authorList>
    </citation>
    <scope>NUCLEOTIDE SEQUENCE [LARGE SCALE GENOMIC DNA]</scope>
    <source>
        <tissue evidence="2">Muscle</tissue>
    </source>
</reference>
<dbReference type="Gene3D" id="3.40.50.300">
    <property type="entry name" value="P-loop containing nucleotide triphosphate hydrolases"/>
    <property type="match status" value="1"/>
</dbReference>
<dbReference type="GO" id="GO:0006044">
    <property type="term" value="P:N-acetylglucosamine metabolic process"/>
    <property type="evidence" value="ECO:0007669"/>
    <property type="project" value="TreeGrafter"/>
</dbReference>
<dbReference type="InterPro" id="IPR051135">
    <property type="entry name" value="Gal/GlcNAc/GalNAc_ST"/>
</dbReference>
<dbReference type="GO" id="GO:0001517">
    <property type="term" value="F:N-acetylglucosamine 6-O-sulfotransferase activity"/>
    <property type="evidence" value="ECO:0007669"/>
    <property type="project" value="TreeGrafter"/>
</dbReference>
<dbReference type="Proteomes" id="UP000283509">
    <property type="component" value="Unassembled WGS sequence"/>
</dbReference>
<keyword evidence="1" id="KW-0812">Transmembrane</keyword>
<evidence type="ECO:0000313" key="3">
    <source>
        <dbReference type="Proteomes" id="UP000283509"/>
    </source>
</evidence>
<dbReference type="GO" id="GO:0006790">
    <property type="term" value="P:sulfur compound metabolic process"/>
    <property type="evidence" value="ECO:0007669"/>
    <property type="project" value="TreeGrafter"/>
</dbReference>
<keyword evidence="1" id="KW-0472">Membrane</keyword>
<protein>
    <submittedName>
        <fullName evidence="2">Uncharacterized protein</fullName>
    </submittedName>
</protein>
<keyword evidence="3" id="KW-1185">Reference proteome</keyword>